<dbReference type="Pfam" id="PF01593">
    <property type="entry name" value="Amino_oxidase"/>
    <property type="match status" value="1"/>
</dbReference>
<dbReference type="Gene3D" id="3.50.50.60">
    <property type="entry name" value="FAD/NAD(P)-binding domain"/>
    <property type="match status" value="1"/>
</dbReference>
<evidence type="ECO:0000259" key="1">
    <source>
        <dbReference type="Pfam" id="PF01593"/>
    </source>
</evidence>
<dbReference type="InterPro" id="IPR002937">
    <property type="entry name" value="Amino_oxidase"/>
</dbReference>
<dbReference type="GO" id="GO:0016491">
    <property type="term" value="F:oxidoreductase activity"/>
    <property type="evidence" value="ECO:0007669"/>
    <property type="project" value="InterPro"/>
</dbReference>
<gene>
    <name evidence="2" type="ordered locus">Acry_1616</name>
</gene>
<dbReference type="SUPFAM" id="SSF51905">
    <property type="entry name" value="FAD/NAD(P)-binding domain"/>
    <property type="match status" value="1"/>
</dbReference>
<dbReference type="KEGG" id="acr:Acry_1616"/>
<protein>
    <submittedName>
        <fullName evidence="2">Amine oxidase</fullName>
    </submittedName>
</protein>
<dbReference type="PANTHER" id="PTHR42923:SF17">
    <property type="entry name" value="AMINE OXIDASE DOMAIN-CONTAINING PROTEIN"/>
    <property type="match status" value="1"/>
</dbReference>
<evidence type="ECO:0000313" key="3">
    <source>
        <dbReference type="Proteomes" id="UP000000245"/>
    </source>
</evidence>
<dbReference type="eggNOG" id="COG2907">
    <property type="taxonomic scope" value="Bacteria"/>
</dbReference>
<dbReference type="RefSeq" id="WP_011942373.1">
    <property type="nucleotide sequence ID" value="NC_009484.1"/>
</dbReference>
<sequence>MSGARLAVIGGGIAGMAMAWLARARRDVVLFEAELQLGGHADTQHVRLGAQEIAVDTGFIVLNDRNYPNLEAFFRELGVATHDTDMSFGVSIGGGELEYGGGSLAQLFAQRRNLVRPRFLRMLRDVMRFNREAPSLLHATGDESLGAWLDRNGYGRDFVEDHVLPMGAAIWSASVEGMRAFPARHFARFFHNHGLLTLNDRPQWRTVTGGSRRYVERVAATLGRRVRLSAPVRQVRRAEGGVIVVTDAGEETFDEVVFACHADQALAMLADPAPATREILGAVRFQPNRAVLHTDTALMPRRRAVWSSWNYLARDAADHGRAVSVTYWMNRLQGLRSERPLLVSLNPLVEPDPATVLRVRDYAHPQFDAAAMAAQERLGEIQGRDGLWFAGAWTGWGFHEDGIASAARVARAMGLPVSWQGADGAP</sequence>
<dbReference type="FunFam" id="1.10.405.20:FF:000001">
    <property type="entry name" value="Amine oxidase"/>
    <property type="match status" value="1"/>
</dbReference>
<dbReference type="AlphaFoldDB" id="A5FYZ0"/>
<reference evidence="2 3" key="1">
    <citation type="submission" date="2007-05" db="EMBL/GenBank/DDBJ databases">
        <title>Complete sequence of chromosome of Acidiphilium cryptum JF-5.</title>
        <authorList>
            <consortium name="US DOE Joint Genome Institute"/>
            <person name="Copeland A."/>
            <person name="Lucas S."/>
            <person name="Lapidus A."/>
            <person name="Barry K."/>
            <person name="Detter J.C."/>
            <person name="Glavina del Rio T."/>
            <person name="Hammon N."/>
            <person name="Israni S."/>
            <person name="Dalin E."/>
            <person name="Tice H."/>
            <person name="Pitluck S."/>
            <person name="Sims D."/>
            <person name="Brettin T."/>
            <person name="Bruce D."/>
            <person name="Han C."/>
            <person name="Schmutz J."/>
            <person name="Larimer F."/>
            <person name="Land M."/>
            <person name="Hauser L."/>
            <person name="Kyrpides N."/>
            <person name="Kim E."/>
            <person name="Magnuson T."/>
            <person name="Richardson P."/>
        </authorList>
    </citation>
    <scope>NUCLEOTIDE SEQUENCE [LARGE SCALE GENOMIC DNA]</scope>
    <source>
        <strain evidence="2 3">JF-5</strain>
    </source>
</reference>
<dbReference type="STRING" id="349163.Acry_1616"/>
<dbReference type="EMBL" id="CP000697">
    <property type="protein sequence ID" value="ABQ30822.1"/>
    <property type="molecule type" value="Genomic_DNA"/>
</dbReference>
<dbReference type="PANTHER" id="PTHR42923">
    <property type="entry name" value="PROTOPORPHYRINOGEN OXIDASE"/>
    <property type="match status" value="1"/>
</dbReference>
<name>A5FYZ0_ACICJ</name>
<dbReference type="Proteomes" id="UP000000245">
    <property type="component" value="Chromosome"/>
</dbReference>
<proteinExistence type="predicted"/>
<accession>A5FYZ0</accession>
<feature type="domain" description="Amine oxidase" evidence="1">
    <location>
        <begin position="13"/>
        <end position="279"/>
    </location>
</feature>
<dbReference type="InterPro" id="IPR050464">
    <property type="entry name" value="Zeta_carotene_desat/Oxidored"/>
</dbReference>
<dbReference type="InterPro" id="IPR036188">
    <property type="entry name" value="FAD/NAD-bd_sf"/>
</dbReference>
<dbReference type="Gene3D" id="3.30.70.1990">
    <property type="match status" value="1"/>
</dbReference>
<evidence type="ECO:0000313" key="2">
    <source>
        <dbReference type="EMBL" id="ABQ30822.1"/>
    </source>
</evidence>
<organism evidence="2 3">
    <name type="scientific">Acidiphilium cryptum (strain JF-5)</name>
    <dbReference type="NCBI Taxonomy" id="349163"/>
    <lineage>
        <taxon>Bacteria</taxon>
        <taxon>Pseudomonadati</taxon>
        <taxon>Pseudomonadota</taxon>
        <taxon>Alphaproteobacteria</taxon>
        <taxon>Acetobacterales</taxon>
        <taxon>Acidocellaceae</taxon>
        <taxon>Acidiphilium</taxon>
    </lineage>
</organism>
<dbReference type="Gene3D" id="1.10.405.20">
    <property type="match status" value="1"/>
</dbReference>
<dbReference type="HOGENOM" id="CLU_028123_1_0_5"/>
<keyword evidence="3" id="KW-1185">Reference proteome</keyword>